<dbReference type="Proteomes" id="UP000887116">
    <property type="component" value="Unassembled WGS sequence"/>
</dbReference>
<evidence type="ECO:0000313" key="2">
    <source>
        <dbReference type="Proteomes" id="UP000887116"/>
    </source>
</evidence>
<sequence length="118" mass="13345">MQAFIQALPDQYKCSSAVEAYRRYYLKEKMRFAKWENGRGAPDWIICYVIPQLIQLINREAIQIGHQKGRAEGREEGEKQAKIAVAKNLLKAGVSIDLIAESTGLPQAEIAQLREEIA</sequence>
<accession>A0A8X6M304</accession>
<reference evidence="1" key="1">
    <citation type="submission" date="2020-07" db="EMBL/GenBank/DDBJ databases">
        <title>Multicomponent nature underlies the extraordinary mechanical properties of spider dragline silk.</title>
        <authorList>
            <person name="Kono N."/>
            <person name="Nakamura H."/>
            <person name="Mori M."/>
            <person name="Yoshida Y."/>
            <person name="Ohtoshi R."/>
            <person name="Malay A.D."/>
            <person name="Moran D.A.P."/>
            <person name="Tomita M."/>
            <person name="Numata K."/>
            <person name="Arakawa K."/>
        </authorList>
    </citation>
    <scope>NUCLEOTIDE SEQUENCE</scope>
</reference>
<evidence type="ECO:0008006" key="3">
    <source>
        <dbReference type="Google" id="ProtNLM"/>
    </source>
</evidence>
<organism evidence="1 2">
    <name type="scientific">Trichonephila clavata</name>
    <name type="common">Joro spider</name>
    <name type="synonym">Nephila clavata</name>
    <dbReference type="NCBI Taxonomy" id="2740835"/>
    <lineage>
        <taxon>Eukaryota</taxon>
        <taxon>Metazoa</taxon>
        <taxon>Ecdysozoa</taxon>
        <taxon>Arthropoda</taxon>
        <taxon>Chelicerata</taxon>
        <taxon>Arachnida</taxon>
        <taxon>Araneae</taxon>
        <taxon>Araneomorphae</taxon>
        <taxon>Entelegynae</taxon>
        <taxon>Araneoidea</taxon>
        <taxon>Nephilidae</taxon>
        <taxon>Trichonephila</taxon>
    </lineage>
</organism>
<dbReference type="EMBL" id="BMAO01009635">
    <property type="protein sequence ID" value="GFR32246.1"/>
    <property type="molecule type" value="Genomic_DNA"/>
</dbReference>
<keyword evidence="2" id="KW-1185">Reference proteome</keyword>
<dbReference type="AlphaFoldDB" id="A0A8X6M304"/>
<protein>
    <recommendedName>
        <fullName evidence="3">Transposase</fullName>
    </recommendedName>
</protein>
<gene>
    <name evidence="1" type="primary">wCauA_05480</name>
    <name evidence="1" type="ORF">TNCT_165661</name>
</gene>
<comment type="caution">
    <text evidence="1">The sequence shown here is derived from an EMBL/GenBank/DDBJ whole genome shotgun (WGS) entry which is preliminary data.</text>
</comment>
<name>A0A8X6M304_TRICU</name>
<dbReference type="OrthoDB" id="6427855at2759"/>
<proteinExistence type="predicted"/>
<evidence type="ECO:0000313" key="1">
    <source>
        <dbReference type="EMBL" id="GFR32246.1"/>
    </source>
</evidence>